<name>A0A7W8ADW7_9ACTN</name>
<accession>A0A7W8ADW7</accession>
<evidence type="ECO:0008006" key="4">
    <source>
        <dbReference type="Google" id="ProtNLM"/>
    </source>
</evidence>
<evidence type="ECO:0000256" key="1">
    <source>
        <dbReference type="SAM" id="Phobius"/>
    </source>
</evidence>
<protein>
    <recommendedName>
        <fullName evidence="4">CU044_5270 family protein</fullName>
    </recommendedName>
</protein>
<keyword evidence="1" id="KW-0812">Transmembrane</keyword>
<keyword evidence="3" id="KW-1185">Reference proteome</keyword>
<proteinExistence type="predicted"/>
<reference evidence="2 3" key="1">
    <citation type="submission" date="2020-08" db="EMBL/GenBank/DDBJ databases">
        <title>Genomic Encyclopedia of Type Strains, Phase IV (KMG-IV): sequencing the most valuable type-strain genomes for metagenomic binning, comparative biology and taxonomic classification.</title>
        <authorList>
            <person name="Goeker M."/>
        </authorList>
    </citation>
    <scope>NUCLEOTIDE SEQUENCE [LARGE SCALE GENOMIC DNA]</scope>
    <source>
        <strain evidence="2 3">DSM 45385</strain>
    </source>
</reference>
<dbReference type="Proteomes" id="UP000568380">
    <property type="component" value="Unassembled WGS sequence"/>
</dbReference>
<feature type="transmembrane region" description="Helical" evidence="1">
    <location>
        <begin position="36"/>
        <end position="59"/>
    </location>
</feature>
<evidence type="ECO:0000313" key="3">
    <source>
        <dbReference type="Proteomes" id="UP000568380"/>
    </source>
</evidence>
<dbReference type="AlphaFoldDB" id="A0A7W8ADW7"/>
<dbReference type="NCBIfam" id="NF038083">
    <property type="entry name" value="CU044_5270_fam"/>
    <property type="match status" value="1"/>
</dbReference>
<keyword evidence="1" id="KW-0472">Membrane</keyword>
<evidence type="ECO:0000313" key="2">
    <source>
        <dbReference type="EMBL" id="MBB5083271.1"/>
    </source>
</evidence>
<dbReference type="InterPro" id="IPR047789">
    <property type="entry name" value="CU044_5270-like"/>
</dbReference>
<sequence>MDDLTRVRELYGEPHSDPFAKARVAARLRAGARRRVPWKLGLAALAVATGAVVVAPGMLPAEPGKAPTVMGQPVLLAAAAQAEKAPDGRFWHVKRKYTMRWAKEYGKPGSRYRLESSNISETWTDKEGQSWHGSVRLPVRPLDEAAWKENGSPTSWGFPPPDKPTLVKGKGPRTFYVADGKVSLAELEKLPTDPGQLTAWMNERFLANVNRPADGDRPADVTRVEDGTAAALLVSLLYELPVSPDVRATAYRALAGMPHVKIVEGVENSGTAIEFRLQDSQPTQVRVIIDPDTSMVKSYQVTGMPGKGDRIENVLASGWTDEKPAPPTVE</sequence>
<gene>
    <name evidence="2" type="ORF">HNR40_008774</name>
</gene>
<comment type="caution">
    <text evidence="2">The sequence shown here is derived from an EMBL/GenBank/DDBJ whole genome shotgun (WGS) entry which is preliminary data.</text>
</comment>
<organism evidence="2 3">
    <name type="scientific">Nonomuraea endophytica</name>
    <dbReference type="NCBI Taxonomy" id="714136"/>
    <lineage>
        <taxon>Bacteria</taxon>
        <taxon>Bacillati</taxon>
        <taxon>Actinomycetota</taxon>
        <taxon>Actinomycetes</taxon>
        <taxon>Streptosporangiales</taxon>
        <taxon>Streptosporangiaceae</taxon>
        <taxon>Nonomuraea</taxon>
    </lineage>
</organism>
<keyword evidence="1" id="KW-1133">Transmembrane helix</keyword>
<dbReference type="EMBL" id="JACHIN010000016">
    <property type="protein sequence ID" value="MBB5083271.1"/>
    <property type="molecule type" value="Genomic_DNA"/>
</dbReference>
<dbReference type="RefSeq" id="WP_184972210.1">
    <property type="nucleotide sequence ID" value="NZ_JACHIN010000016.1"/>
</dbReference>